<keyword evidence="8" id="KW-1185">Reference proteome</keyword>
<keyword evidence="2 5" id="KW-0812">Transmembrane</keyword>
<dbReference type="Proteomes" id="UP000559256">
    <property type="component" value="Unassembled WGS sequence"/>
</dbReference>
<gene>
    <name evidence="7" type="ORF">D9758_013249</name>
</gene>
<dbReference type="OrthoDB" id="6770063at2759"/>
<evidence type="ECO:0000256" key="1">
    <source>
        <dbReference type="ARBA" id="ARBA00004141"/>
    </source>
</evidence>
<feature type="transmembrane region" description="Helical" evidence="5">
    <location>
        <begin position="112"/>
        <end position="132"/>
    </location>
</feature>
<evidence type="ECO:0000313" key="7">
    <source>
        <dbReference type="EMBL" id="KAF5344331.1"/>
    </source>
</evidence>
<evidence type="ECO:0000313" key="8">
    <source>
        <dbReference type="Proteomes" id="UP000559256"/>
    </source>
</evidence>
<dbReference type="PANTHER" id="PTHR23502">
    <property type="entry name" value="MAJOR FACILITATOR SUPERFAMILY"/>
    <property type="match status" value="1"/>
</dbReference>
<dbReference type="PANTHER" id="PTHR23502:SF184">
    <property type="entry name" value="MAJOR FACILITATOR SUPERFAMILY (MFS) PROFILE DOMAIN-CONTAINING PROTEIN"/>
    <property type="match status" value="1"/>
</dbReference>
<dbReference type="InterPro" id="IPR020846">
    <property type="entry name" value="MFS_dom"/>
</dbReference>
<evidence type="ECO:0000259" key="6">
    <source>
        <dbReference type="PROSITE" id="PS50850"/>
    </source>
</evidence>
<keyword evidence="3 5" id="KW-1133">Transmembrane helix</keyword>
<dbReference type="Gene3D" id="1.20.1720.10">
    <property type="entry name" value="Multidrug resistance protein D"/>
    <property type="match status" value="2"/>
</dbReference>
<organism evidence="7 8">
    <name type="scientific">Tetrapyrgos nigripes</name>
    <dbReference type="NCBI Taxonomy" id="182062"/>
    <lineage>
        <taxon>Eukaryota</taxon>
        <taxon>Fungi</taxon>
        <taxon>Dikarya</taxon>
        <taxon>Basidiomycota</taxon>
        <taxon>Agaricomycotina</taxon>
        <taxon>Agaricomycetes</taxon>
        <taxon>Agaricomycetidae</taxon>
        <taxon>Agaricales</taxon>
        <taxon>Marasmiineae</taxon>
        <taxon>Marasmiaceae</taxon>
        <taxon>Tetrapyrgos</taxon>
    </lineage>
</organism>
<feature type="transmembrane region" description="Helical" evidence="5">
    <location>
        <begin position="50"/>
        <end position="70"/>
    </location>
</feature>
<dbReference type="GO" id="GO:0005886">
    <property type="term" value="C:plasma membrane"/>
    <property type="evidence" value="ECO:0007669"/>
    <property type="project" value="TreeGrafter"/>
</dbReference>
<comment type="subcellular location">
    <subcellularLocation>
        <location evidence="1">Membrane</location>
        <topology evidence="1">Multi-pass membrane protein</topology>
    </subcellularLocation>
</comment>
<dbReference type="InterPro" id="IPR036259">
    <property type="entry name" value="MFS_trans_sf"/>
</dbReference>
<name>A0A8H5CM38_9AGAR</name>
<evidence type="ECO:0000256" key="4">
    <source>
        <dbReference type="ARBA" id="ARBA00023136"/>
    </source>
</evidence>
<evidence type="ECO:0000256" key="3">
    <source>
        <dbReference type="ARBA" id="ARBA00022989"/>
    </source>
</evidence>
<feature type="domain" description="Major facilitator superfamily (MFS) profile" evidence="6">
    <location>
        <begin position="1"/>
        <end position="172"/>
    </location>
</feature>
<dbReference type="PROSITE" id="PS50850">
    <property type="entry name" value="MFS"/>
    <property type="match status" value="1"/>
</dbReference>
<proteinExistence type="predicted"/>
<dbReference type="EMBL" id="JAACJM010000126">
    <property type="protein sequence ID" value="KAF5344331.1"/>
    <property type="molecule type" value="Genomic_DNA"/>
</dbReference>
<dbReference type="AlphaFoldDB" id="A0A8H5CM38"/>
<evidence type="ECO:0000256" key="5">
    <source>
        <dbReference type="SAM" id="Phobius"/>
    </source>
</evidence>
<dbReference type="SUPFAM" id="SSF103473">
    <property type="entry name" value="MFS general substrate transporter"/>
    <property type="match status" value="1"/>
</dbReference>
<comment type="caution">
    <text evidence="7">The sequence shown here is derived from an EMBL/GenBank/DDBJ whole genome shotgun (WGS) entry which is preliminary data.</text>
</comment>
<evidence type="ECO:0000256" key="2">
    <source>
        <dbReference type="ARBA" id="ARBA00022692"/>
    </source>
</evidence>
<protein>
    <recommendedName>
        <fullName evidence="6">Major facilitator superfamily (MFS) profile domain-containing protein</fullName>
    </recommendedName>
</protein>
<dbReference type="GO" id="GO:0022857">
    <property type="term" value="F:transmembrane transporter activity"/>
    <property type="evidence" value="ECO:0007669"/>
    <property type="project" value="InterPro"/>
</dbReference>
<feature type="transmembrane region" description="Helical" evidence="5">
    <location>
        <begin position="76"/>
        <end position="100"/>
    </location>
</feature>
<sequence length="172" mass="18533">MLVPGLPAIAEQYGITLSTVVALVLTIFLLTFAIGPLFLAALSKMYGCTWILHGGVFFSIIFNLACTYAPNTGSLIAFRFIAMALYSVSPLIGPVIGPVTGGFIAETIGPNWVFIVIAALSSVSFLIGIPFLRETYAPVIWRRRTLASGDVEKANISKTANLLFPTFQQLFP</sequence>
<reference evidence="7 8" key="1">
    <citation type="journal article" date="2020" name="ISME J.">
        <title>Uncovering the hidden diversity of litter-decomposition mechanisms in mushroom-forming fungi.</title>
        <authorList>
            <person name="Floudas D."/>
            <person name="Bentzer J."/>
            <person name="Ahren D."/>
            <person name="Johansson T."/>
            <person name="Persson P."/>
            <person name="Tunlid A."/>
        </authorList>
    </citation>
    <scope>NUCLEOTIDE SEQUENCE [LARGE SCALE GENOMIC DNA]</scope>
    <source>
        <strain evidence="7 8">CBS 291.85</strain>
    </source>
</reference>
<feature type="transmembrane region" description="Helical" evidence="5">
    <location>
        <begin position="20"/>
        <end position="43"/>
    </location>
</feature>
<accession>A0A8H5CM38</accession>
<keyword evidence="4 5" id="KW-0472">Membrane</keyword>